<proteinExistence type="predicted"/>
<feature type="compositionally biased region" description="Basic and acidic residues" evidence="1">
    <location>
        <begin position="9"/>
        <end position="21"/>
    </location>
</feature>
<name>A0A317X6I8_9EURO</name>
<dbReference type="RefSeq" id="XP_025470716.1">
    <property type="nucleotide sequence ID" value="XM_025614926.1"/>
</dbReference>
<feature type="region of interest" description="Disordered" evidence="1">
    <location>
        <begin position="216"/>
        <end position="273"/>
    </location>
</feature>
<reference evidence="2 3" key="1">
    <citation type="submission" date="2016-12" db="EMBL/GenBank/DDBJ databases">
        <title>The genomes of Aspergillus section Nigri reveals drivers in fungal speciation.</title>
        <authorList>
            <consortium name="DOE Joint Genome Institute"/>
            <person name="Vesth T.C."/>
            <person name="Nybo J."/>
            <person name="Theobald S."/>
            <person name="Brandl J."/>
            <person name="Frisvad J.C."/>
            <person name="Nielsen K.F."/>
            <person name="Lyhne E.K."/>
            <person name="Kogle M.E."/>
            <person name="Kuo A."/>
            <person name="Riley R."/>
            <person name="Clum A."/>
            <person name="Nolan M."/>
            <person name="Lipzen A."/>
            <person name="Salamov A."/>
            <person name="Henrissat B."/>
            <person name="Wiebenga A."/>
            <person name="De Vries R.P."/>
            <person name="Grigoriev I.V."/>
            <person name="Mortensen U.H."/>
            <person name="Andersen M.R."/>
            <person name="Baker S.E."/>
        </authorList>
    </citation>
    <scope>NUCLEOTIDE SEQUENCE [LARGE SCALE GENOMIC DNA]</scope>
    <source>
        <strain evidence="2 3">CBS 115572</strain>
    </source>
</reference>
<feature type="region of interest" description="Disordered" evidence="1">
    <location>
        <begin position="1"/>
        <end position="21"/>
    </location>
</feature>
<feature type="compositionally biased region" description="Acidic residues" evidence="1">
    <location>
        <begin position="297"/>
        <end position="307"/>
    </location>
</feature>
<dbReference type="AlphaFoldDB" id="A0A317X6I8"/>
<protein>
    <submittedName>
        <fullName evidence="2">Uncharacterized protein</fullName>
    </submittedName>
</protein>
<evidence type="ECO:0000313" key="2">
    <source>
        <dbReference type="EMBL" id="PWY93955.1"/>
    </source>
</evidence>
<feature type="compositionally biased region" description="Acidic residues" evidence="1">
    <location>
        <begin position="250"/>
        <end position="271"/>
    </location>
</feature>
<evidence type="ECO:0000313" key="3">
    <source>
        <dbReference type="Proteomes" id="UP000246702"/>
    </source>
</evidence>
<keyword evidence="3" id="KW-1185">Reference proteome</keyword>
<feature type="region of interest" description="Disordered" evidence="1">
    <location>
        <begin position="297"/>
        <end position="320"/>
    </location>
</feature>
<evidence type="ECO:0000256" key="1">
    <source>
        <dbReference type="SAM" id="MobiDB-lite"/>
    </source>
</evidence>
<dbReference type="Proteomes" id="UP000246702">
    <property type="component" value="Unassembled WGS sequence"/>
</dbReference>
<organism evidence="2 3">
    <name type="scientific">Aspergillus sclerotioniger CBS 115572</name>
    <dbReference type="NCBI Taxonomy" id="1450535"/>
    <lineage>
        <taxon>Eukaryota</taxon>
        <taxon>Fungi</taxon>
        <taxon>Dikarya</taxon>
        <taxon>Ascomycota</taxon>
        <taxon>Pezizomycotina</taxon>
        <taxon>Eurotiomycetes</taxon>
        <taxon>Eurotiomycetidae</taxon>
        <taxon>Eurotiales</taxon>
        <taxon>Aspergillaceae</taxon>
        <taxon>Aspergillus</taxon>
        <taxon>Aspergillus subgen. Circumdati</taxon>
    </lineage>
</organism>
<dbReference type="GeneID" id="37117069"/>
<comment type="caution">
    <text evidence="2">The sequence shown here is derived from an EMBL/GenBank/DDBJ whole genome shotgun (WGS) entry which is preliminary data.</text>
</comment>
<accession>A0A317X6I8</accession>
<sequence>MPPNAEPSDNPRDQEAPSDRTEVCNQHNYPGIGYTNRCVLNIQKSDAFLASCLGLKWTTDVYALYHEDPVTKPQFDKWLKYRAYLKKLFNLARPPNIHGIDLFKHYQDPQFKPLLNNIYPARVEKTSENLVNRTNIVSLGTLWYIYQLVKGKRDLFPRSRVTDTGTVTELDPYDLLHAWKLLSGKMYHQKQRNVQPKKAQELEWCTCKLHPANEGRPVVKSPDSGVSGAESVRDETDVGTDTNYGYTTEEMYEADDEVESSQEPPSEDETWNEMTDVEIFGTVEQGEDLWNEEENRELFGTDEESDLWDEKANNELFDMT</sequence>
<gene>
    <name evidence="2" type="ORF">BO94DRAFT_572500</name>
</gene>
<dbReference type="OrthoDB" id="4510967at2759"/>
<dbReference type="EMBL" id="MSFK01000005">
    <property type="protein sequence ID" value="PWY93955.1"/>
    <property type="molecule type" value="Genomic_DNA"/>
</dbReference>